<feature type="transmembrane region" description="Helical" evidence="9">
    <location>
        <begin position="63"/>
        <end position="81"/>
    </location>
</feature>
<proteinExistence type="inferred from homology"/>
<feature type="transmembrane region" description="Helical" evidence="9">
    <location>
        <begin position="12"/>
        <end position="30"/>
    </location>
</feature>
<dbReference type="GO" id="GO:1902600">
    <property type="term" value="P:proton transmembrane transport"/>
    <property type="evidence" value="ECO:0007669"/>
    <property type="project" value="InterPro"/>
</dbReference>
<evidence type="ECO:0000313" key="11">
    <source>
        <dbReference type="EMBL" id="RQN02240.1"/>
    </source>
</evidence>
<feature type="transmembrane region" description="Helical" evidence="9">
    <location>
        <begin position="273"/>
        <end position="293"/>
    </location>
</feature>
<dbReference type="EMBL" id="RQJX01000023">
    <property type="protein sequence ID" value="RQN02240.1"/>
    <property type="molecule type" value="Genomic_DNA"/>
</dbReference>
<dbReference type="OrthoDB" id="9793589at2"/>
<feature type="transmembrane region" description="Helical" evidence="9">
    <location>
        <begin position="93"/>
        <end position="111"/>
    </location>
</feature>
<feature type="transmembrane region" description="Helical" evidence="9">
    <location>
        <begin position="300"/>
        <end position="320"/>
    </location>
</feature>
<dbReference type="Proteomes" id="UP000275225">
    <property type="component" value="Unassembled WGS sequence"/>
</dbReference>
<evidence type="ECO:0000256" key="8">
    <source>
        <dbReference type="ARBA" id="ARBA00023136"/>
    </source>
</evidence>
<feature type="transmembrane region" description="Helical" evidence="9">
    <location>
        <begin position="340"/>
        <end position="358"/>
    </location>
</feature>
<reference evidence="11 12" key="1">
    <citation type="submission" date="2018-11" db="EMBL/GenBank/DDBJ databases">
        <authorList>
            <person name="Li F."/>
        </authorList>
    </citation>
    <scope>NUCLEOTIDE SEQUENCE [LARGE SCALE GENOMIC DNA]</scope>
    <source>
        <strain evidence="11 12">YS17T</strain>
    </source>
</reference>
<evidence type="ECO:0000256" key="4">
    <source>
        <dbReference type="ARBA" id="ARBA00022449"/>
    </source>
</evidence>
<organism evidence="11 12">
    <name type="scientific">Aeromicrobium camelliae</name>
    <dbReference type="NCBI Taxonomy" id="1538144"/>
    <lineage>
        <taxon>Bacteria</taxon>
        <taxon>Bacillati</taxon>
        <taxon>Actinomycetota</taxon>
        <taxon>Actinomycetes</taxon>
        <taxon>Propionibacteriales</taxon>
        <taxon>Nocardioidaceae</taxon>
        <taxon>Aeromicrobium</taxon>
    </lineage>
</organism>
<keyword evidence="4" id="KW-0050">Antiport</keyword>
<feature type="transmembrane region" description="Helical" evidence="9">
    <location>
        <begin position="178"/>
        <end position="202"/>
    </location>
</feature>
<evidence type="ECO:0000256" key="3">
    <source>
        <dbReference type="ARBA" id="ARBA00022448"/>
    </source>
</evidence>
<feature type="transmembrane region" description="Helical" evidence="9">
    <location>
        <begin position="370"/>
        <end position="390"/>
    </location>
</feature>
<gene>
    <name evidence="11" type="ORF">EHW97_13960</name>
</gene>
<evidence type="ECO:0000256" key="5">
    <source>
        <dbReference type="ARBA" id="ARBA00022692"/>
    </source>
</evidence>
<comment type="similarity">
    <text evidence="2">Belongs to the monovalent cation:proton antiporter 2 (CPA2) transporter (TC 2.A.37) family.</text>
</comment>
<protein>
    <submittedName>
        <fullName evidence="11">Cation:proton antiporter</fullName>
    </submittedName>
</protein>
<dbReference type="RefSeq" id="WP_124237785.1">
    <property type="nucleotide sequence ID" value="NZ_JBHUFI010000018.1"/>
</dbReference>
<evidence type="ECO:0000256" key="6">
    <source>
        <dbReference type="ARBA" id="ARBA00022989"/>
    </source>
</evidence>
<keyword evidence="6 9" id="KW-1133">Transmembrane helix</keyword>
<evidence type="ECO:0000256" key="7">
    <source>
        <dbReference type="ARBA" id="ARBA00023065"/>
    </source>
</evidence>
<evidence type="ECO:0000256" key="9">
    <source>
        <dbReference type="SAM" id="Phobius"/>
    </source>
</evidence>
<evidence type="ECO:0000256" key="2">
    <source>
        <dbReference type="ARBA" id="ARBA00005551"/>
    </source>
</evidence>
<dbReference type="InterPro" id="IPR038770">
    <property type="entry name" value="Na+/solute_symporter_sf"/>
</dbReference>
<name>A0A3N6W445_9ACTN</name>
<dbReference type="InterPro" id="IPR006153">
    <property type="entry name" value="Cation/H_exchanger_TM"/>
</dbReference>
<dbReference type="PANTHER" id="PTHR43562:SF1">
    <property type="entry name" value="NA(+)_H(+) ANTIPORTER YJBQ-RELATED"/>
    <property type="match status" value="1"/>
</dbReference>
<dbReference type="GO" id="GO:0016020">
    <property type="term" value="C:membrane"/>
    <property type="evidence" value="ECO:0007669"/>
    <property type="project" value="UniProtKB-SubCell"/>
</dbReference>
<feature type="domain" description="Cation/H+ exchanger transmembrane" evidence="10">
    <location>
        <begin position="19"/>
        <end position="385"/>
    </location>
</feature>
<feature type="transmembrane region" description="Helical" evidence="9">
    <location>
        <begin position="117"/>
        <end position="136"/>
    </location>
</feature>
<keyword evidence="8 9" id="KW-0472">Membrane</keyword>
<keyword evidence="5 9" id="KW-0812">Transmembrane</keyword>
<accession>A0A3N6W445</accession>
<dbReference type="Gene3D" id="1.20.1530.20">
    <property type="match status" value="1"/>
</dbReference>
<keyword evidence="3" id="KW-0813">Transport</keyword>
<feature type="transmembrane region" description="Helical" evidence="9">
    <location>
        <begin position="37"/>
        <end position="57"/>
    </location>
</feature>
<dbReference type="Pfam" id="PF00999">
    <property type="entry name" value="Na_H_Exchanger"/>
    <property type="match status" value="1"/>
</dbReference>
<dbReference type="GO" id="GO:0015297">
    <property type="term" value="F:antiporter activity"/>
    <property type="evidence" value="ECO:0007669"/>
    <property type="project" value="UniProtKB-KW"/>
</dbReference>
<comment type="caution">
    <text evidence="11">The sequence shown here is derived from an EMBL/GenBank/DDBJ whole genome shotgun (WGS) entry which is preliminary data.</text>
</comment>
<evidence type="ECO:0000313" key="12">
    <source>
        <dbReference type="Proteomes" id="UP000275225"/>
    </source>
</evidence>
<feature type="transmembrane region" description="Helical" evidence="9">
    <location>
        <begin position="223"/>
        <end position="253"/>
    </location>
</feature>
<comment type="subcellular location">
    <subcellularLocation>
        <location evidence="1">Membrane</location>
        <topology evidence="1">Multi-pass membrane protein</topology>
    </subcellularLocation>
</comment>
<evidence type="ECO:0000256" key="1">
    <source>
        <dbReference type="ARBA" id="ARBA00004141"/>
    </source>
</evidence>
<dbReference type="PANTHER" id="PTHR43562">
    <property type="entry name" value="NAPA-TYPE SODIUM/HYDROGEN ANTIPORTER"/>
    <property type="match status" value="1"/>
</dbReference>
<sequence length="397" mass="41569">MDDGHLTAELVSLTWIAAAAVVSPLLASLTRKKVPDVVWLLVLGILIGPHVLDIAHVSDGVALVREIGLGLLFLLAGLELNPDSLRDRRGRRAIVTWLICFALALAGGYLLVSGEDLRLAAVLAIALTSTALGTLLPIGKESVGTASALGRAVMTHGAIGELGPVIAMSLLLSTRSPLGAGLILIAFAVVAIAIVLVPAHLVRRVSGAHHAMVAGVHSTSQTLLRFAMLVLIALMAVSALFELDVVLGAFVAGMLLRQLLPHDDRTLLDKVEVAGFSLLIPVFFVTSGMAIDIAEVGEHLGLLLGIVGVIALVRGMPVWLRERFDRHGSAFETHRDQLALGLYSATGLPMIVAVTEVARRTDLIDSTTASVLVAAGAVTVLAFPLIANLVRTGERVG</sequence>
<keyword evidence="7" id="KW-0406">Ion transport</keyword>
<keyword evidence="12" id="KW-1185">Reference proteome</keyword>
<evidence type="ECO:0000259" key="10">
    <source>
        <dbReference type="Pfam" id="PF00999"/>
    </source>
</evidence>
<feature type="transmembrane region" description="Helical" evidence="9">
    <location>
        <begin position="148"/>
        <end position="172"/>
    </location>
</feature>
<dbReference type="AlphaFoldDB" id="A0A3N6W445"/>